<evidence type="ECO:0000313" key="5">
    <source>
        <dbReference type="Proteomes" id="UP000078343"/>
    </source>
</evidence>
<dbReference type="SUPFAM" id="SSF56801">
    <property type="entry name" value="Acetyl-CoA synthetase-like"/>
    <property type="match status" value="1"/>
</dbReference>
<evidence type="ECO:0000259" key="3">
    <source>
        <dbReference type="Pfam" id="PF00501"/>
    </source>
</evidence>
<dbReference type="Pfam" id="PF00501">
    <property type="entry name" value="AMP-binding"/>
    <property type="match status" value="1"/>
</dbReference>
<gene>
    <name evidence="4" type="ORF">AYL99_11506</name>
</gene>
<evidence type="ECO:0000313" key="4">
    <source>
        <dbReference type="EMBL" id="OAP54405.1"/>
    </source>
</evidence>
<protein>
    <recommendedName>
        <fullName evidence="3">AMP-dependent synthetase/ligase domain-containing protein</fullName>
    </recommendedName>
</protein>
<dbReference type="PROSITE" id="PS00455">
    <property type="entry name" value="AMP_BINDING"/>
    <property type="match status" value="1"/>
</dbReference>
<dbReference type="AlphaFoldDB" id="A0A178Z5R5"/>
<sequence>MSADPSNHPPGRRLFPVAIDEIAESDPTRTWASIPLSSNLSDGYRDVSFRSLANAINRAAWFIETTFGRSANSPTLAYIGKSDMRYHILAMAAAKTGYQVLFSSHINSLAAHLNLLQLCECYLFLSAKGVGVADILAARPMNHAICPELDEFLDPSPAVKYPMPKTFDQAARDTFLILHSSGTTGLPKPIRITHAQMAANDQITQLPEECQCGGPGFRRLSPINVTAGRVIVPFAPFHVISVIILMCFTVFGKTTYVFGPSDRSMNATDLLDAIEYGQGNCIFCAPAVLEKYASSEADLARLSPLSSITYGGGVLSPRAAAVLTDHLKSTRLIQFFGATESGWWSLYQLGAEDREYISIDACHMGIEWRPVAADSETQPSTDRDTTTLYEPVIVRFEDPVAASCQTIFQTFPDLHEYATGDLFAPHPTRPNTWKFAGRVDDLILFGHGIIFHPAGVEAKIQHSHDWVQEVLLWGDRHQQAVALIELTDEGLRTMGRGGPDAAQLRHEIDLLIDQVNVDAPLIAKLAKTHVIFVTSEKPLPRTSKGSVRRKEAARVYQAEIDQVYRDHGDQMMGSMMSRVH</sequence>
<keyword evidence="1" id="KW-0596">Phosphopantetheine</keyword>
<keyword evidence="2" id="KW-0597">Phosphoprotein</keyword>
<evidence type="ECO:0000256" key="1">
    <source>
        <dbReference type="ARBA" id="ARBA00022450"/>
    </source>
</evidence>
<evidence type="ECO:0000256" key="2">
    <source>
        <dbReference type="ARBA" id="ARBA00022553"/>
    </source>
</evidence>
<dbReference type="InterPro" id="IPR051414">
    <property type="entry name" value="Adenylate-forming_Reductase"/>
</dbReference>
<dbReference type="InterPro" id="IPR042099">
    <property type="entry name" value="ANL_N_sf"/>
</dbReference>
<accession>A0A178Z5R5</accession>
<dbReference type="EMBL" id="LVYI01000014">
    <property type="protein sequence ID" value="OAP54405.1"/>
    <property type="molecule type" value="Genomic_DNA"/>
</dbReference>
<dbReference type="RefSeq" id="XP_018687772.1">
    <property type="nucleotide sequence ID" value="XM_018843012.1"/>
</dbReference>
<dbReference type="STRING" id="1367422.A0A178Z5R5"/>
<name>A0A178Z5R5_9EURO</name>
<reference evidence="4 5" key="1">
    <citation type="submission" date="2016-04" db="EMBL/GenBank/DDBJ databases">
        <title>Draft genome of Fonsecaea erecta CBS 125763.</title>
        <authorList>
            <person name="Weiss V.A."/>
            <person name="Vicente V.A."/>
            <person name="Raittz R.T."/>
            <person name="Moreno L.F."/>
            <person name="De Souza E.M."/>
            <person name="Pedrosa F.O."/>
            <person name="Steffens M.B."/>
            <person name="Faoro H."/>
            <person name="Tadra-Sfeir M.Z."/>
            <person name="Najafzadeh M.J."/>
            <person name="Felipe M.S."/>
            <person name="Teixeira M."/>
            <person name="Sun J."/>
            <person name="Xi L."/>
            <person name="Gomes R."/>
            <person name="De Azevedo C.M."/>
            <person name="Salgado C.G."/>
            <person name="Da Silva M.B."/>
            <person name="Nascimento M.F."/>
            <person name="Queiroz-Telles F."/>
            <person name="Attili D.S."/>
            <person name="Gorbushina A."/>
        </authorList>
    </citation>
    <scope>NUCLEOTIDE SEQUENCE [LARGE SCALE GENOMIC DNA]</scope>
    <source>
        <strain evidence="4 5">CBS 125763</strain>
    </source>
</reference>
<dbReference type="InterPro" id="IPR020845">
    <property type="entry name" value="AMP-binding_CS"/>
</dbReference>
<dbReference type="InterPro" id="IPR000873">
    <property type="entry name" value="AMP-dep_synth/lig_dom"/>
</dbReference>
<keyword evidence="5" id="KW-1185">Reference proteome</keyword>
<dbReference type="PANTHER" id="PTHR43439:SF2">
    <property type="entry name" value="ENZYME, PUTATIVE (JCVI)-RELATED"/>
    <property type="match status" value="1"/>
</dbReference>
<dbReference type="OrthoDB" id="429813at2759"/>
<proteinExistence type="predicted"/>
<comment type="caution">
    <text evidence="4">The sequence shown here is derived from an EMBL/GenBank/DDBJ whole genome shotgun (WGS) entry which is preliminary data.</text>
</comment>
<dbReference type="Gene3D" id="3.40.50.12780">
    <property type="entry name" value="N-terminal domain of ligase-like"/>
    <property type="match status" value="1"/>
</dbReference>
<feature type="domain" description="AMP-dependent synthetase/ligase" evidence="3">
    <location>
        <begin position="41"/>
        <end position="356"/>
    </location>
</feature>
<dbReference type="Pfam" id="PF23562">
    <property type="entry name" value="AMP-binding_C_3"/>
    <property type="match status" value="1"/>
</dbReference>
<dbReference type="GeneID" id="30015674"/>
<dbReference type="PANTHER" id="PTHR43439">
    <property type="entry name" value="PHENYLACETATE-COENZYME A LIGASE"/>
    <property type="match status" value="1"/>
</dbReference>
<organism evidence="4 5">
    <name type="scientific">Fonsecaea erecta</name>
    <dbReference type="NCBI Taxonomy" id="1367422"/>
    <lineage>
        <taxon>Eukaryota</taxon>
        <taxon>Fungi</taxon>
        <taxon>Dikarya</taxon>
        <taxon>Ascomycota</taxon>
        <taxon>Pezizomycotina</taxon>
        <taxon>Eurotiomycetes</taxon>
        <taxon>Chaetothyriomycetidae</taxon>
        <taxon>Chaetothyriales</taxon>
        <taxon>Herpotrichiellaceae</taxon>
        <taxon>Fonsecaea</taxon>
    </lineage>
</organism>
<dbReference type="Proteomes" id="UP000078343">
    <property type="component" value="Unassembled WGS sequence"/>
</dbReference>